<proteinExistence type="predicted"/>
<name>A0ABR7GKM9_9FIRM</name>
<keyword evidence="3" id="KW-1185">Reference proteome</keyword>
<feature type="signal peptide" evidence="1">
    <location>
        <begin position="1"/>
        <end position="18"/>
    </location>
</feature>
<evidence type="ECO:0008006" key="4">
    <source>
        <dbReference type="Google" id="ProtNLM"/>
    </source>
</evidence>
<sequence length="310" mass="33470">MKKSAAIFLLFAMLLLSACGGGTDSNASKTQIDVKGVFLLEPSDQLNLSTEGLDTVQRYLFAVYDVDNSGNDSNVELSGFSDAVEVTLNDTNTYEQCSGSTLIRNFIDNSGYTTPGECGTLWGGSEPVRMISAFAVNQNDMKDGCTAKLNFNLSLNAQLRYTAEVAGTDIQTIAWPDGVFAVEDDPDAWQLVHSVKIRAQICKNSLEAASRAEQNRDTGTRDLNLTICKSMLEDNLWGVSCVADNSVTTELPVFSLATIQECEPELAGQVSTVRDAVETMRSELAKSSPDYDAVNSAQRTAYSTLNAMLG</sequence>
<reference evidence="2 3" key="1">
    <citation type="submission" date="2020-08" db="EMBL/GenBank/DDBJ databases">
        <title>Genome public.</title>
        <authorList>
            <person name="Liu C."/>
            <person name="Sun Q."/>
        </authorList>
    </citation>
    <scope>NUCLEOTIDE SEQUENCE [LARGE SCALE GENOMIC DNA]</scope>
    <source>
        <strain evidence="2 3">M2</strain>
    </source>
</reference>
<comment type="caution">
    <text evidence="2">The sequence shown here is derived from an EMBL/GenBank/DDBJ whole genome shotgun (WGS) entry which is preliminary data.</text>
</comment>
<feature type="chain" id="PRO_5045675150" description="Lipoprotein" evidence="1">
    <location>
        <begin position="19"/>
        <end position="310"/>
    </location>
</feature>
<dbReference type="PROSITE" id="PS51257">
    <property type="entry name" value="PROKAR_LIPOPROTEIN"/>
    <property type="match status" value="1"/>
</dbReference>
<keyword evidence="1" id="KW-0732">Signal</keyword>
<accession>A0ABR7GKM9</accession>
<organism evidence="2 3">
    <name type="scientific">Agathobaculum hominis</name>
    <dbReference type="NCBI Taxonomy" id="2763014"/>
    <lineage>
        <taxon>Bacteria</taxon>
        <taxon>Bacillati</taxon>
        <taxon>Bacillota</taxon>
        <taxon>Clostridia</taxon>
        <taxon>Eubacteriales</taxon>
        <taxon>Butyricicoccaceae</taxon>
        <taxon>Agathobaculum</taxon>
    </lineage>
</organism>
<evidence type="ECO:0000313" key="2">
    <source>
        <dbReference type="EMBL" id="MBC5694867.1"/>
    </source>
</evidence>
<protein>
    <recommendedName>
        <fullName evidence="4">Lipoprotein</fullName>
    </recommendedName>
</protein>
<dbReference type="Proteomes" id="UP000641741">
    <property type="component" value="Unassembled WGS sequence"/>
</dbReference>
<evidence type="ECO:0000313" key="3">
    <source>
        <dbReference type="Proteomes" id="UP000641741"/>
    </source>
</evidence>
<dbReference type="EMBL" id="JACOPK010000002">
    <property type="protein sequence ID" value="MBC5694867.1"/>
    <property type="molecule type" value="Genomic_DNA"/>
</dbReference>
<evidence type="ECO:0000256" key="1">
    <source>
        <dbReference type="SAM" id="SignalP"/>
    </source>
</evidence>
<dbReference type="RefSeq" id="WP_186969196.1">
    <property type="nucleotide sequence ID" value="NZ_JACOPK010000002.1"/>
</dbReference>
<gene>
    <name evidence="2" type="ORF">H8S02_02735</name>
</gene>